<comment type="caution">
    <text evidence="2">The sequence shown here is derived from an EMBL/GenBank/DDBJ whole genome shotgun (WGS) entry which is preliminary data.</text>
</comment>
<dbReference type="PATRIC" id="fig|452.5.peg.1461"/>
<feature type="region of interest" description="Disordered" evidence="1">
    <location>
        <begin position="1"/>
        <end position="73"/>
    </location>
</feature>
<reference evidence="2 3" key="1">
    <citation type="submission" date="2015-11" db="EMBL/GenBank/DDBJ databases">
        <title>Genomic analysis of 38 Legionella species identifies large and diverse effector repertoires.</title>
        <authorList>
            <person name="Burstein D."/>
            <person name="Amaro F."/>
            <person name="Zusman T."/>
            <person name="Lifshitz Z."/>
            <person name="Cohen O."/>
            <person name="Gilbert J.A."/>
            <person name="Pupko T."/>
            <person name="Shuman H.A."/>
            <person name="Segal G."/>
        </authorList>
    </citation>
    <scope>NUCLEOTIDE SEQUENCE [LARGE SCALE GENOMIC DNA]</scope>
    <source>
        <strain evidence="2 3">Mt.St.Helens-9</strain>
    </source>
</reference>
<dbReference type="EMBL" id="LNYX01000013">
    <property type="protein sequence ID" value="KTD64516.1"/>
    <property type="molecule type" value="Genomic_DNA"/>
</dbReference>
<evidence type="ECO:0000313" key="3">
    <source>
        <dbReference type="Proteomes" id="UP000054877"/>
    </source>
</evidence>
<name>A0A0W0Z5U9_LEGSP</name>
<organism evidence="2 3">
    <name type="scientific">Legionella spiritensis</name>
    <dbReference type="NCBI Taxonomy" id="452"/>
    <lineage>
        <taxon>Bacteria</taxon>
        <taxon>Pseudomonadati</taxon>
        <taxon>Pseudomonadota</taxon>
        <taxon>Gammaproteobacteria</taxon>
        <taxon>Legionellales</taxon>
        <taxon>Legionellaceae</taxon>
        <taxon>Legionella</taxon>
    </lineage>
</organism>
<feature type="compositionally biased region" description="Basic and acidic residues" evidence="1">
    <location>
        <begin position="101"/>
        <end position="113"/>
    </location>
</feature>
<proteinExistence type="predicted"/>
<evidence type="ECO:0000313" key="2">
    <source>
        <dbReference type="EMBL" id="KTD64516.1"/>
    </source>
</evidence>
<dbReference type="Proteomes" id="UP000054877">
    <property type="component" value="Unassembled WGS sequence"/>
</dbReference>
<dbReference type="STRING" id="452.Lspi_1323"/>
<accession>A0A0W0Z5U9</accession>
<gene>
    <name evidence="2" type="ORF">Lspi_1323</name>
</gene>
<evidence type="ECO:0000256" key="1">
    <source>
        <dbReference type="SAM" id="MobiDB-lite"/>
    </source>
</evidence>
<feature type="region of interest" description="Disordered" evidence="1">
    <location>
        <begin position="101"/>
        <end position="130"/>
    </location>
</feature>
<feature type="compositionally biased region" description="Basic and acidic residues" evidence="1">
    <location>
        <begin position="28"/>
        <end position="61"/>
    </location>
</feature>
<dbReference type="AlphaFoldDB" id="A0A0W0Z5U9"/>
<sequence>MSTKNDIPDTDLPTRLPSGKRKGSYLAKDTEGLERKRRQIEQDGERKLARVNAKEHSEKRSNATLDNENTMDEHPLLAVMQRFDGVEVDPPDHPLAKIDFENARREQEMEKQLRLGNMPKFSTAPKPQGS</sequence>
<keyword evidence="3" id="KW-1185">Reference proteome</keyword>
<dbReference type="OrthoDB" id="9808881at2"/>
<protein>
    <submittedName>
        <fullName evidence="2">Putative Smr domain protein</fullName>
    </submittedName>
</protein>
<dbReference type="RefSeq" id="WP_058483239.1">
    <property type="nucleotide sequence ID" value="NZ_CAAAII010000010.1"/>
</dbReference>